<dbReference type="EMBL" id="JAQFWP010000035">
    <property type="protein sequence ID" value="MDA2806486.1"/>
    <property type="molecule type" value="Genomic_DNA"/>
</dbReference>
<evidence type="ECO:0000256" key="1">
    <source>
        <dbReference type="SAM" id="Coils"/>
    </source>
</evidence>
<keyword evidence="1" id="KW-0175">Coiled coil</keyword>
<dbReference type="Proteomes" id="UP001165685">
    <property type="component" value="Unassembled WGS sequence"/>
</dbReference>
<sequence length="451" mass="49248">MGELIAFLAITVSALLAVAGVAARRRWQAAPVREAFEDRAGRLNETCTRAHALGDSLRRSSELIRSGFASDEAEPVLSGLDEALSEADALLKERDRLADRYAALTRWSPHSELVAVARRWEDLEGRAERALGIMRAAEERASRALATSTALADEARETGRRIEQVRASAEQARAQGYVVDGETSVLKSAHDDLSEVQGLVAEGRPLTGGGALSDLSSKLSAASSALQALKEREARAGARLGGLEEDLRGLRAQHAASEEAAEELIAGFAPAVADGMENRLRHGERWAAQAEERVAAARSALEQRDVHSAEQDLAAAESAHRTAADAFRSPLTRLGKVRELALWLPRHRSQVLIQLTELAERAASDKGTRHLSRIAYDLRARVESLDMDGDRPDWLELESRLNEAEVLGHTIADASSEVLGVIDEIRTALRDAERELTRTRERARALERQMR</sequence>
<protein>
    <submittedName>
        <fullName evidence="2">Uncharacterized protein</fullName>
    </submittedName>
</protein>
<reference evidence="2" key="1">
    <citation type="submission" date="2023-01" db="EMBL/GenBank/DDBJ databases">
        <title>Draft genome sequence of Nocardiopsis sp. LSu2-4 isolated from halophytes.</title>
        <authorList>
            <person name="Duangmal K."/>
            <person name="Chantavorakit T."/>
        </authorList>
    </citation>
    <scope>NUCLEOTIDE SEQUENCE</scope>
    <source>
        <strain evidence="2">LSu2-4</strain>
    </source>
</reference>
<feature type="coiled-coil region" evidence="1">
    <location>
        <begin position="422"/>
        <end position="449"/>
    </location>
</feature>
<organism evidence="2 3">
    <name type="scientific">Nocardiopsis suaedae</name>
    <dbReference type="NCBI Taxonomy" id="3018444"/>
    <lineage>
        <taxon>Bacteria</taxon>
        <taxon>Bacillati</taxon>
        <taxon>Actinomycetota</taxon>
        <taxon>Actinomycetes</taxon>
        <taxon>Streptosporangiales</taxon>
        <taxon>Nocardiopsidaceae</taxon>
        <taxon>Nocardiopsis</taxon>
    </lineage>
</organism>
<feature type="coiled-coil region" evidence="1">
    <location>
        <begin position="212"/>
        <end position="260"/>
    </location>
</feature>
<evidence type="ECO:0000313" key="3">
    <source>
        <dbReference type="Proteomes" id="UP001165685"/>
    </source>
</evidence>
<keyword evidence="3" id="KW-1185">Reference proteome</keyword>
<comment type="caution">
    <text evidence="2">The sequence shown here is derived from an EMBL/GenBank/DDBJ whole genome shotgun (WGS) entry which is preliminary data.</text>
</comment>
<gene>
    <name evidence="2" type="ORF">O4U47_18390</name>
</gene>
<proteinExistence type="predicted"/>
<name>A0ABT4TP74_9ACTN</name>
<evidence type="ECO:0000313" key="2">
    <source>
        <dbReference type="EMBL" id="MDA2806486.1"/>
    </source>
</evidence>
<dbReference type="RefSeq" id="WP_270679126.1">
    <property type="nucleotide sequence ID" value="NZ_JAQFWP010000035.1"/>
</dbReference>
<accession>A0ABT4TP74</accession>